<organism evidence="7 8">
    <name type="scientific">Symbiodinium pilosum</name>
    <name type="common">Dinoflagellate</name>
    <dbReference type="NCBI Taxonomy" id="2952"/>
    <lineage>
        <taxon>Eukaryota</taxon>
        <taxon>Sar</taxon>
        <taxon>Alveolata</taxon>
        <taxon>Dinophyceae</taxon>
        <taxon>Suessiales</taxon>
        <taxon>Symbiodiniaceae</taxon>
        <taxon>Symbiodinium</taxon>
    </lineage>
</organism>
<evidence type="ECO:0000256" key="5">
    <source>
        <dbReference type="ARBA" id="ARBA00023146"/>
    </source>
</evidence>
<dbReference type="GO" id="GO:0003676">
    <property type="term" value="F:nucleic acid binding"/>
    <property type="evidence" value="ECO:0007669"/>
    <property type="project" value="InterPro"/>
</dbReference>
<dbReference type="SUPFAM" id="SSF47060">
    <property type="entry name" value="S15/NS1 RNA-binding domain"/>
    <property type="match status" value="1"/>
</dbReference>
<accession>A0A812J951</accession>
<dbReference type="GO" id="GO:0005524">
    <property type="term" value="F:ATP binding"/>
    <property type="evidence" value="ECO:0007669"/>
    <property type="project" value="UniProtKB-KW"/>
</dbReference>
<dbReference type="InterPro" id="IPR009068">
    <property type="entry name" value="uS15_NS1_RNA-bd_sf"/>
</dbReference>
<dbReference type="InterPro" id="IPR052408">
    <property type="entry name" value="Exonuclease_MUT-7-like"/>
</dbReference>
<sequence>VRDNYLKRPPGGEPIKLSTCLRFVRMHDLADRIADEVLLTPVLYSMHDGQPQHAYNLGEGDVRLQLRLVSFAICKGKRLAAGRLIERFGLLDLGLEDLELPCWSEAQGRFRDVCQACVREAEEAEERELRAASDRKMAAAAEEDACCLQLPEAVAANVFLVSTEAELQEIRVRLQSVVESAPADGPDAGTLLGRRGAAIGLDTEWKPFLEKRGGMQKHRRSSQSVVSMEPCSTLQVAAEDFVVVFDLLALAPADRGTAQTLSAILTSLFNHRGIVKLGFGLQNDLQRLAASYPHLDCFKQIYGTLDLQEALMEARRNKGQTTGLSSLCLEFLGSPLSKRLQTSDWGARPLRPEQLSYAALDAHCLLTLARTLHSHDREPAIKAAMRLQDLKVHSVAQKMVVSVAGVALPAATVDAEAVAKASQDIALKGSEIRAMKAAGKAKSAWQAEVAVLLQLKARFRELAGVDWVPPVSPAVS</sequence>
<evidence type="ECO:0000313" key="8">
    <source>
        <dbReference type="Proteomes" id="UP000649617"/>
    </source>
</evidence>
<keyword evidence="8" id="KW-1185">Reference proteome</keyword>
<proteinExistence type="predicted"/>
<dbReference type="Pfam" id="PF01612">
    <property type="entry name" value="DNA_pol_A_exo1"/>
    <property type="match status" value="1"/>
</dbReference>
<keyword evidence="1" id="KW-0436">Ligase</keyword>
<keyword evidence="5" id="KW-0030">Aminoacyl-tRNA synthetase</keyword>
<keyword evidence="4" id="KW-0648">Protein biosynthesis</keyword>
<dbReference type="AlphaFoldDB" id="A0A812J951"/>
<dbReference type="PANTHER" id="PTHR47765">
    <property type="entry name" value="3'-5' EXONUCLEASE DOMAIN-CONTAINING PROTEIN"/>
    <property type="match status" value="1"/>
</dbReference>
<evidence type="ECO:0000259" key="6">
    <source>
        <dbReference type="PROSITE" id="PS51185"/>
    </source>
</evidence>
<dbReference type="Pfam" id="PF00458">
    <property type="entry name" value="WHEP-TRS"/>
    <property type="match status" value="1"/>
</dbReference>
<evidence type="ECO:0000256" key="2">
    <source>
        <dbReference type="ARBA" id="ARBA00022741"/>
    </source>
</evidence>
<reference evidence="7" key="1">
    <citation type="submission" date="2021-02" db="EMBL/GenBank/DDBJ databases">
        <authorList>
            <person name="Dougan E. K."/>
            <person name="Rhodes N."/>
            <person name="Thang M."/>
            <person name="Chan C."/>
        </authorList>
    </citation>
    <scope>NUCLEOTIDE SEQUENCE</scope>
</reference>
<feature type="non-terminal residue" evidence="7">
    <location>
        <position position="1"/>
    </location>
</feature>
<evidence type="ECO:0000313" key="7">
    <source>
        <dbReference type="EMBL" id="CAE7197020.1"/>
    </source>
</evidence>
<feature type="domain" description="WHEP-TRS" evidence="6">
    <location>
        <begin position="417"/>
        <end position="473"/>
    </location>
</feature>
<dbReference type="GO" id="GO:0008408">
    <property type="term" value="F:3'-5' exonuclease activity"/>
    <property type="evidence" value="ECO:0007669"/>
    <property type="project" value="InterPro"/>
</dbReference>
<name>A0A812J951_SYMPI</name>
<dbReference type="PANTHER" id="PTHR47765:SF2">
    <property type="entry name" value="EXONUCLEASE MUT-7 HOMOLOG"/>
    <property type="match status" value="1"/>
</dbReference>
<comment type="caution">
    <text evidence="7">The sequence shown here is derived from an EMBL/GenBank/DDBJ whole genome shotgun (WGS) entry which is preliminary data.</text>
</comment>
<keyword evidence="2" id="KW-0547">Nucleotide-binding</keyword>
<dbReference type="InterPro" id="IPR012337">
    <property type="entry name" value="RNaseH-like_sf"/>
</dbReference>
<gene>
    <name evidence="7" type="primary">EXD3</name>
    <name evidence="7" type="ORF">SPIL2461_LOCUS1669</name>
</gene>
<dbReference type="Proteomes" id="UP000649617">
    <property type="component" value="Unassembled WGS sequence"/>
</dbReference>
<dbReference type="InterPro" id="IPR000738">
    <property type="entry name" value="WHEP-TRS_dom"/>
</dbReference>
<dbReference type="InterPro" id="IPR036397">
    <property type="entry name" value="RNaseH_sf"/>
</dbReference>
<dbReference type="SMART" id="SM00991">
    <property type="entry name" value="WHEP-TRS"/>
    <property type="match status" value="1"/>
</dbReference>
<dbReference type="Gene3D" id="3.30.420.10">
    <property type="entry name" value="Ribonuclease H-like superfamily/Ribonuclease H"/>
    <property type="match status" value="1"/>
</dbReference>
<dbReference type="PROSITE" id="PS51185">
    <property type="entry name" value="WHEP_TRS_2"/>
    <property type="match status" value="1"/>
</dbReference>
<dbReference type="Gene3D" id="1.10.287.10">
    <property type="entry name" value="S15/NS1, RNA-binding"/>
    <property type="match status" value="1"/>
</dbReference>
<protein>
    <submittedName>
        <fullName evidence="7">EXD3 protein</fullName>
    </submittedName>
</protein>
<evidence type="ECO:0000256" key="1">
    <source>
        <dbReference type="ARBA" id="ARBA00022598"/>
    </source>
</evidence>
<dbReference type="GO" id="GO:0004812">
    <property type="term" value="F:aminoacyl-tRNA ligase activity"/>
    <property type="evidence" value="ECO:0007669"/>
    <property type="project" value="UniProtKB-KW"/>
</dbReference>
<evidence type="ECO:0000256" key="3">
    <source>
        <dbReference type="ARBA" id="ARBA00022840"/>
    </source>
</evidence>
<evidence type="ECO:0000256" key="4">
    <source>
        <dbReference type="ARBA" id="ARBA00022917"/>
    </source>
</evidence>
<dbReference type="EMBL" id="CAJNIZ010001669">
    <property type="protein sequence ID" value="CAE7197020.1"/>
    <property type="molecule type" value="Genomic_DNA"/>
</dbReference>
<dbReference type="GO" id="GO:0006418">
    <property type="term" value="P:tRNA aminoacylation for protein translation"/>
    <property type="evidence" value="ECO:0007669"/>
    <property type="project" value="InterPro"/>
</dbReference>
<dbReference type="OrthoDB" id="10261556at2759"/>
<dbReference type="SUPFAM" id="SSF53098">
    <property type="entry name" value="Ribonuclease H-like"/>
    <property type="match status" value="1"/>
</dbReference>
<keyword evidence="3" id="KW-0067">ATP-binding</keyword>
<dbReference type="InterPro" id="IPR002562">
    <property type="entry name" value="3'-5'_exonuclease_dom"/>
</dbReference>